<dbReference type="PIRSF" id="PIRSF005355">
    <property type="entry name" value="UBIAD1"/>
    <property type="match status" value="1"/>
</dbReference>
<comment type="subcellular location">
    <subcellularLocation>
        <location evidence="1">Membrane</location>
        <topology evidence="1">Multi-pass membrane protein</topology>
    </subcellularLocation>
</comment>
<dbReference type="InterPro" id="IPR044878">
    <property type="entry name" value="UbiA_sf"/>
</dbReference>
<evidence type="ECO:0000256" key="7">
    <source>
        <dbReference type="ARBA" id="ARBA00022989"/>
    </source>
</evidence>
<keyword evidence="8 9" id="KW-0472">Membrane</keyword>
<dbReference type="PANTHER" id="PTHR13929">
    <property type="entry name" value="1,4-DIHYDROXY-2-NAPHTHOATE OCTAPRENYLTRANSFERASE"/>
    <property type="match status" value="1"/>
</dbReference>
<protein>
    <submittedName>
        <fullName evidence="10">1,4-dihydroxy-2-naphthoate polyprenyltransferase (EC)</fullName>
        <ecNumber evidence="10">2.5.1.74</ecNumber>
    </submittedName>
</protein>
<dbReference type="CDD" id="cd13962">
    <property type="entry name" value="PT_UbiA_UBIAD1"/>
    <property type="match status" value="1"/>
</dbReference>
<sequence>MPLEPDKTLREKPLLRYWLATRPPFMAASLVPVLLGAAAVAHQGKPVSIILLLLTLLAIILVHGGVNVLNDYYDELNGTDRQNTQRIFPFTGGSRFIQNDVMTASETFWFGTALIAVAILLGIALAITSGMGLIWVGIAGLLLGWGYSAPPLSLNSRGMGEIAVALGFGIVTPLGAWYVQTSIMDWYPVIISIPISLLVMNILVINQFPDLSADKASGKYHWVVRLGTEKGPFIYLAAVALAALTLLTLIASEFLPVWAILSGLPLLLAAKAGLLLKQHAAKPVLLEPAIKMTIGSTVLHGIILSLILSLT</sequence>
<evidence type="ECO:0000256" key="1">
    <source>
        <dbReference type="ARBA" id="ARBA00004141"/>
    </source>
</evidence>
<keyword evidence="4" id="KW-1003">Cell membrane</keyword>
<dbReference type="EC" id="2.5.1.74" evidence="10"/>
<keyword evidence="7 9" id="KW-1133">Transmembrane helix</keyword>
<reference evidence="10" key="1">
    <citation type="submission" date="2020-01" db="EMBL/GenBank/DDBJ databases">
        <authorList>
            <person name="Meier V. D."/>
            <person name="Meier V D."/>
        </authorList>
    </citation>
    <scope>NUCLEOTIDE SEQUENCE</scope>
    <source>
        <strain evidence="10">HLG_WM_MAG_09</strain>
    </source>
</reference>
<keyword evidence="3" id="KW-0474">Menaquinone biosynthesis</keyword>
<dbReference type="Gene3D" id="1.10.357.140">
    <property type="entry name" value="UbiA prenyltransferase"/>
    <property type="match status" value="1"/>
</dbReference>
<keyword evidence="5 10" id="KW-0808">Transferase</keyword>
<dbReference type="GO" id="GO:0009234">
    <property type="term" value="P:menaquinone biosynthetic process"/>
    <property type="evidence" value="ECO:0007669"/>
    <property type="project" value="UniProtKB-UniPathway"/>
</dbReference>
<dbReference type="PANTHER" id="PTHR13929:SF0">
    <property type="entry name" value="UBIA PRENYLTRANSFERASE DOMAIN-CONTAINING PROTEIN 1"/>
    <property type="match status" value="1"/>
</dbReference>
<evidence type="ECO:0000256" key="8">
    <source>
        <dbReference type="ARBA" id="ARBA00023136"/>
    </source>
</evidence>
<dbReference type="EMBL" id="CACVAT010000601">
    <property type="protein sequence ID" value="CAA6830560.1"/>
    <property type="molecule type" value="Genomic_DNA"/>
</dbReference>
<feature type="transmembrane region" description="Helical" evidence="9">
    <location>
        <begin position="47"/>
        <end position="66"/>
    </location>
</feature>
<evidence type="ECO:0000313" key="10">
    <source>
        <dbReference type="EMBL" id="CAA6830560.1"/>
    </source>
</evidence>
<name>A0A6S6UMD9_9GAMM</name>
<feature type="transmembrane region" description="Helical" evidence="9">
    <location>
        <begin position="257"/>
        <end position="276"/>
    </location>
</feature>
<feature type="transmembrane region" description="Helical" evidence="9">
    <location>
        <begin position="108"/>
        <end position="141"/>
    </location>
</feature>
<gene>
    <name evidence="10" type="ORF">HELGO_WM25853</name>
</gene>
<feature type="transmembrane region" description="Helical" evidence="9">
    <location>
        <begin position="20"/>
        <end position="40"/>
    </location>
</feature>
<evidence type="ECO:0000256" key="9">
    <source>
        <dbReference type="SAM" id="Phobius"/>
    </source>
</evidence>
<dbReference type="Pfam" id="PF01040">
    <property type="entry name" value="UbiA"/>
    <property type="match status" value="1"/>
</dbReference>
<feature type="transmembrane region" description="Helical" evidence="9">
    <location>
        <begin position="162"/>
        <end position="180"/>
    </location>
</feature>
<evidence type="ECO:0000256" key="5">
    <source>
        <dbReference type="ARBA" id="ARBA00022679"/>
    </source>
</evidence>
<organism evidence="10">
    <name type="scientific">uncultured Thiotrichaceae bacterium</name>
    <dbReference type="NCBI Taxonomy" id="298394"/>
    <lineage>
        <taxon>Bacteria</taxon>
        <taxon>Pseudomonadati</taxon>
        <taxon>Pseudomonadota</taxon>
        <taxon>Gammaproteobacteria</taxon>
        <taxon>Thiotrichales</taxon>
        <taxon>Thiotrichaceae</taxon>
        <taxon>environmental samples</taxon>
    </lineage>
</organism>
<dbReference type="InterPro" id="IPR000537">
    <property type="entry name" value="UbiA_prenyltransferase"/>
</dbReference>
<proteinExistence type="predicted"/>
<keyword evidence="6 9" id="KW-0812">Transmembrane</keyword>
<accession>A0A6S6UMD9</accession>
<evidence type="ECO:0000256" key="4">
    <source>
        <dbReference type="ARBA" id="ARBA00022475"/>
    </source>
</evidence>
<dbReference type="GO" id="GO:0016020">
    <property type="term" value="C:membrane"/>
    <property type="evidence" value="ECO:0007669"/>
    <property type="project" value="UniProtKB-SubCell"/>
</dbReference>
<dbReference type="GO" id="GO:0042371">
    <property type="term" value="P:vitamin K biosynthetic process"/>
    <property type="evidence" value="ECO:0007669"/>
    <property type="project" value="TreeGrafter"/>
</dbReference>
<comment type="pathway">
    <text evidence="2">Quinol/quinone metabolism; menaquinone biosynthesis.</text>
</comment>
<feature type="transmembrane region" description="Helical" evidence="9">
    <location>
        <begin position="233"/>
        <end position="251"/>
    </location>
</feature>
<dbReference type="AlphaFoldDB" id="A0A6S6UMD9"/>
<feature type="transmembrane region" description="Helical" evidence="9">
    <location>
        <begin position="288"/>
        <end position="310"/>
    </location>
</feature>
<dbReference type="UniPathway" id="UPA00079"/>
<dbReference type="InterPro" id="IPR026046">
    <property type="entry name" value="UBIAD1"/>
</dbReference>
<dbReference type="GO" id="GO:0046428">
    <property type="term" value="F:1,4-dihydroxy-2-naphthoate polyprenyltransferase activity"/>
    <property type="evidence" value="ECO:0007669"/>
    <property type="project" value="UniProtKB-EC"/>
</dbReference>
<feature type="transmembrane region" description="Helical" evidence="9">
    <location>
        <begin position="186"/>
        <end position="205"/>
    </location>
</feature>
<evidence type="ECO:0000256" key="6">
    <source>
        <dbReference type="ARBA" id="ARBA00022692"/>
    </source>
</evidence>
<evidence type="ECO:0000256" key="3">
    <source>
        <dbReference type="ARBA" id="ARBA00022428"/>
    </source>
</evidence>
<evidence type="ECO:0000256" key="2">
    <source>
        <dbReference type="ARBA" id="ARBA00004863"/>
    </source>
</evidence>